<evidence type="ECO:0000313" key="3">
    <source>
        <dbReference type="EMBL" id="RBP74373.1"/>
    </source>
</evidence>
<keyword evidence="1" id="KW-0812">Transmembrane</keyword>
<keyword evidence="4" id="KW-1185">Reference proteome</keyword>
<proteinExistence type="predicted"/>
<keyword evidence="1" id="KW-0472">Membrane</keyword>
<evidence type="ECO:0000259" key="2">
    <source>
        <dbReference type="Pfam" id="PF07853"/>
    </source>
</evidence>
<feature type="transmembrane region" description="Helical" evidence="1">
    <location>
        <begin position="21"/>
        <end position="41"/>
    </location>
</feature>
<dbReference type="Proteomes" id="UP000253509">
    <property type="component" value="Unassembled WGS sequence"/>
</dbReference>
<comment type="caution">
    <text evidence="3">The sequence shown here is derived from an EMBL/GenBank/DDBJ whole genome shotgun (WGS) entry which is preliminary data.</text>
</comment>
<sequence>MSPRRSRPTGPFSRGDLLARLFVGVATVVFIGTALWFAAVAPDEVPSHFDGAGRADEWSSKAETLAWLVPLGVGLPIVLSIRAIWARIPLTLLNVPNKEYWVEHGERDYLIDRVMVFLRTTGGAMALLFTTILLISLDVARTGSDALVLLPTLGFLAITVAAIWVLFRSLDPRRRT</sequence>
<dbReference type="EMBL" id="QNSB01000001">
    <property type="protein sequence ID" value="RBP74373.1"/>
    <property type="molecule type" value="Genomic_DNA"/>
</dbReference>
<feature type="transmembrane region" description="Helical" evidence="1">
    <location>
        <begin position="116"/>
        <end position="135"/>
    </location>
</feature>
<accession>A0A366IMR2</accession>
<name>A0A366IMR2_9MICO</name>
<feature type="transmembrane region" description="Helical" evidence="1">
    <location>
        <begin position="65"/>
        <end position="85"/>
    </location>
</feature>
<dbReference type="RefSeq" id="WP_181778558.1">
    <property type="nucleotide sequence ID" value="NZ_QNSB01000001.1"/>
</dbReference>
<evidence type="ECO:0000256" key="1">
    <source>
        <dbReference type="SAM" id="Phobius"/>
    </source>
</evidence>
<gene>
    <name evidence="3" type="ORF">DFO65_10191</name>
</gene>
<protein>
    <submittedName>
        <fullName evidence="3">Uncharacterized protein DUF1648</fullName>
    </submittedName>
</protein>
<evidence type="ECO:0000313" key="4">
    <source>
        <dbReference type="Proteomes" id="UP000253509"/>
    </source>
</evidence>
<reference evidence="3 4" key="1">
    <citation type="submission" date="2018-06" db="EMBL/GenBank/DDBJ databases">
        <title>Freshwater and sediment microbial communities from various areas in North America, analyzing microbe dynamics in response to fracking.</title>
        <authorList>
            <person name="Lamendella R."/>
        </authorList>
    </citation>
    <scope>NUCLEOTIDE SEQUENCE [LARGE SCALE GENOMIC DNA]</scope>
    <source>
        <strain evidence="3 4">3b_TX</strain>
    </source>
</reference>
<dbReference type="AlphaFoldDB" id="A0A366IMR2"/>
<keyword evidence="1" id="KW-1133">Transmembrane helix</keyword>
<organism evidence="3 4">
    <name type="scientific">Brevibacterium celere</name>
    <dbReference type="NCBI Taxonomy" id="225845"/>
    <lineage>
        <taxon>Bacteria</taxon>
        <taxon>Bacillati</taxon>
        <taxon>Actinomycetota</taxon>
        <taxon>Actinomycetes</taxon>
        <taxon>Micrococcales</taxon>
        <taxon>Brevibacteriaceae</taxon>
        <taxon>Brevibacterium</taxon>
    </lineage>
</organism>
<feature type="domain" description="DUF1648" evidence="2">
    <location>
        <begin position="30"/>
        <end position="70"/>
    </location>
</feature>
<dbReference type="InterPro" id="IPR012867">
    <property type="entry name" value="DUF1648"/>
</dbReference>
<feature type="transmembrane region" description="Helical" evidence="1">
    <location>
        <begin position="147"/>
        <end position="167"/>
    </location>
</feature>
<dbReference type="Pfam" id="PF07853">
    <property type="entry name" value="DUF1648"/>
    <property type="match status" value="1"/>
</dbReference>